<accession>A0A4C1VL96</accession>
<reference evidence="2 3" key="1">
    <citation type="journal article" date="2019" name="Commun. Biol.">
        <title>The bagworm genome reveals a unique fibroin gene that provides high tensile strength.</title>
        <authorList>
            <person name="Kono N."/>
            <person name="Nakamura H."/>
            <person name="Ohtoshi R."/>
            <person name="Tomita M."/>
            <person name="Numata K."/>
            <person name="Arakawa K."/>
        </authorList>
    </citation>
    <scope>NUCLEOTIDE SEQUENCE [LARGE SCALE GENOMIC DNA]</scope>
</reference>
<comment type="caution">
    <text evidence="2">The sequence shown here is derived from an EMBL/GenBank/DDBJ whole genome shotgun (WGS) entry which is preliminary data.</text>
</comment>
<dbReference type="EMBL" id="BGZK01000370">
    <property type="protein sequence ID" value="GBP39776.1"/>
    <property type="molecule type" value="Genomic_DNA"/>
</dbReference>
<dbReference type="Proteomes" id="UP000299102">
    <property type="component" value="Unassembled WGS sequence"/>
</dbReference>
<sequence>MPLIRTRATCIVISIPTISLQPYLPKGRLASPDDARPVQQCSPTQHAGATRVPAPITYTDINASYQAAIELLSDQDPNRSTEGRRRRTKLKLRL</sequence>
<feature type="region of interest" description="Disordered" evidence="1">
    <location>
        <begin position="74"/>
        <end position="94"/>
    </location>
</feature>
<feature type="region of interest" description="Disordered" evidence="1">
    <location>
        <begin position="24"/>
        <end position="53"/>
    </location>
</feature>
<dbReference type="AlphaFoldDB" id="A0A4C1VL96"/>
<protein>
    <submittedName>
        <fullName evidence="2">Uncharacterized protein</fullName>
    </submittedName>
</protein>
<gene>
    <name evidence="2" type="ORF">EVAR_23102_1</name>
</gene>
<name>A0A4C1VL96_EUMVA</name>
<feature type="compositionally biased region" description="Basic residues" evidence="1">
    <location>
        <begin position="84"/>
        <end position="94"/>
    </location>
</feature>
<evidence type="ECO:0000313" key="2">
    <source>
        <dbReference type="EMBL" id="GBP39776.1"/>
    </source>
</evidence>
<organism evidence="2 3">
    <name type="scientific">Eumeta variegata</name>
    <name type="common">Bagworm moth</name>
    <name type="synonym">Eumeta japonica</name>
    <dbReference type="NCBI Taxonomy" id="151549"/>
    <lineage>
        <taxon>Eukaryota</taxon>
        <taxon>Metazoa</taxon>
        <taxon>Ecdysozoa</taxon>
        <taxon>Arthropoda</taxon>
        <taxon>Hexapoda</taxon>
        <taxon>Insecta</taxon>
        <taxon>Pterygota</taxon>
        <taxon>Neoptera</taxon>
        <taxon>Endopterygota</taxon>
        <taxon>Lepidoptera</taxon>
        <taxon>Glossata</taxon>
        <taxon>Ditrysia</taxon>
        <taxon>Tineoidea</taxon>
        <taxon>Psychidae</taxon>
        <taxon>Oiketicinae</taxon>
        <taxon>Eumeta</taxon>
    </lineage>
</organism>
<evidence type="ECO:0000256" key="1">
    <source>
        <dbReference type="SAM" id="MobiDB-lite"/>
    </source>
</evidence>
<proteinExistence type="predicted"/>
<evidence type="ECO:0000313" key="3">
    <source>
        <dbReference type="Proteomes" id="UP000299102"/>
    </source>
</evidence>
<keyword evidence="3" id="KW-1185">Reference proteome</keyword>